<dbReference type="HOGENOM" id="CLU_053767_0_1_1"/>
<dbReference type="Proteomes" id="UP000032141">
    <property type="component" value="Chromosome C7"/>
</dbReference>
<dbReference type="PANTHER" id="PTHR31260">
    <property type="entry name" value="CYSTATIN/MONELLIN SUPERFAMILY PROTEIN"/>
    <property type="match status" value="1"/>
</dbReference>
<protein>
    <submittedName>
        <fullName evidence="2">Uncharacterized protein</fullName>
    </submittedName>
</protein>
<reference evidence="2 3" key="1">
    <citation type="journal article" date="2014" name="Genome Biol.">
        <title>Transcriptome and methylome profiling reveals relics of genome dominance in the mesopolyploid Brassica oleracea.</title>
        <authorList>
            <person name="Parkin I.A."/>
            <person name="Koh C."/>
            <person name="Tang H."/>
            <person name="Robinson S.J."/>
            <person name="Kagale S."/>
            <person name="Clarke W.E."/>
            <person name="Town C.D."/>
            <person name="Nixon J."/>
            <person name="Krishnakumar V."/>
            <person name="Bidwell S.L."/>
            <person name="Denoeud F."/>
            <person name="Belcram H."/>
            <person name="Links M.G."/>
            <person name="Just J."/>
            <person name="Clarke C."/>
            <person name="Bender T."/>
            <person name="Huebert T."/>
            <person name="Mason A.S."/>
            <person name="Pires J.C."/>
            <person name="Barker G."/>
            <person name="Moore J."/>
            <person name="Walley P.G."/>
            <person name="Manoli S."/>
            <person name="Batley J."/>
            <person name="Edwards D."/>
            <person name="Nelson M.N."/>
            <person name="Wang X."/>
            <person name="Paterson A.H."/>
            <person name="King G."/>
            <person name="Bancroft I."/>
            <person name="Chalhoub B."/>
            <person name="Sharpe A.G."/>
        </authorList>
    </citation>
    <scope>NUCLEOTIDE SEQUENCE</scope>
    <source>
        <strain evidence="2 3">cv. TO1000</strain>
    </source>
</reference>
<accession>A0A0D3D709</accession>
<dbReference type="InterPro" id="IPR006462">
    <property type="entry name" value="MS5"/>
</dbReference>
<dbReference type="KEGG" id="boe:106304086"/>
<proteinExistence type="inferred from homology"/>
<dbReference type="Gramene" id="Bo7g055800.1">
    <property type="protein sequence ID" value="Bo7g055800.1"/>
    <property type="gene ID" value="Bo7g055800"/>
</dbReference>
<dbReference type="STRING" id="109376.A0A0D3D709"/>
<evidence type="ECO:0000256" key="1">
    <source>
        <dbReference type="ARBA" id="ARBA00043961"/>
    </source>
</evidence>
<dbReference type="GeneID" id="106304086"/>
<reference evidence="2" key="2">
    <citation type="submission" date="2015-03" db="UniProtKB">
        <authorList>
            <consortium name="EnsemblPlants"/>
        </authorList>
    </citation>
    <scope>IDENTIFICATION</scope>
</reference>
<evidence type="ECO:0000313" key="3">
    <source>
        <dbReference type="Proteomes" id="UP000032141"/>
    </source>
</evidence>
<dbReference type="PANTHER" id="PTHR31260:SF77">
    <property type="entry name" value="(RAPE) HYPOTHETICAL PROTEIN"/>
    <property type="match status" value="1"/>
</dbReference>
<dbReference type="RefSeq" id="XP_013595927.1">
    <property type="nucleotide sequence ID" value="XM_013740473.1"/>
</dbReference>
<dbReference type="EnsemblPlants" id="Bo7g055800.1">
    <property type="protein sequence ID" value="Bo7g055800.1"/>
    <property type="gene ID" value="Bo7g055800"/>
</dbReference>
<organism evidence="2 3">
    <name type="scientific">Brassica oleracea var. oleracea</name>
    <dbReference type="NCBI Taxonomy" id="109376"/>
    <lineage>
        <taxon>Eukaryota</taxon>
        <taxon>Viridiplantae</taxon>
        <taxon>Streptophyta</taxon>
        <taxon>Embryophyta</taxon>
        <taxon>Tracheophyta</taxon>
        <taxon>Spermatophyta</taxon>
        <taxon>Magnoliopsida</taxon>
        <taxon>eudicotyledons</taxon>
        <taxon>Gunneridae</taxon>
        <taxon>Pentapetalae</taxon>
        <taxon>rosids</taxon>
        <taxon>malvids</taxon>
        <taxon>Brassicales</taxon>
        <taxon>Brassicaceae</taxon>
        <taxon>Brassiceae</taxon>
        <taxon>Brassica</taxon>
    </lineage>
</organism>
<keyword evidence="3" id="KW-1185">Reference proteome</keyword>
<dbReference type="AlphaFoldDB" id="A0A0D3D709"/>
<dbReference type="Pfam" id="PF04776">
    <property type="entry name" value="protein_MS5"/>
    <property type="match status" value="1"/>
</dbReference>
<name>A0A0D3D709_BRAOL</name>
<comment type="similarity">
    <text evidence="1">Belongs to the UPF0725 (EMB2204) family.</text>
</comment>
<dbReference type="NCBIfam" id="TIGR01572">
    <property type="entry name" value="A_thl_para_3677"/>
    <property type="match status" value="1"/>
</dbReference>
<dbReference type="RefSeq" id="XP_013595928.1">
    <property type="nucleotide sequence ID" value="XM_013740474.1"/>
</dbReference>
<evidence type="ECO:0000313" key="2">
    <source>
        <dbReference type="EnsemblPlants" id="Bo7g055800.1"/>
    </source>
</evidence>
<sequence length="322" mass="36937">MYTDEEYDIAQREYWQQVSKSEGFDIEDVSIPSSMAGMISGLIPYDCQRDRGGCPYRTLVNLYAQLGLRQYSLLKGNTFEFVSMVKVNMLQNLVSSFYVTLLVRDPITLEEKEFQVRTDERSCVSLYLACSVARFKDEVTIKRPFVPHFHDGAEVPVLPDWPSETLAAQFHPGMFDTNARRGLPSDTSARPGWPSDSLLEQFFYLLPFGCMLPTEFERECVLEESRCRSSDFDWTYLYLKLVVCAHDRWISEEVLSKVEIIYAVVIPLDNNLYYPCTAQNLNLFIVYKGLDTAEMGEDVERRAVVSQVVNCSGYLSLRGKLL</sequence>